<dbReference type="Proteomes" id="UP001597063">
    <property type="component" value="Unassembled WGS sequence"/>
</dbReference>
<evidence type="ECO:0000313" key="2">
    <source>
        <dbReference type="Proteomes" id="UP001597063"/>
    </source>
</evidence>
<organism evidence="1 2">
    <name type="scientific">Actinomadura fibrosa</name>
    <dbReference type="NCBI Taxonomy" id="111802"/>
    <lineage>
        <taxon>Bacteria</taxon>
        <taxon>Bacillati</taxon>
        <taxon>Actinomycetota</taxon>
        <taxon>Actinomycetes</taxon>
        <taxon>Streptosporangiales</taxon>
        <taxon>Thermomonosporaceae</taxon>
        <taxon>Actinomadura</taxon>
    </lineage>
</organism>
<name>A0ABW2XVI8_9ACTN</name>
<keyword evidence="2" id="KW-1185">Reference proteome</keyword>
<comment type="caution">
    <text evidence="1">The sequence shown here is derived from an EMBL/GenBank/DDBJ whole genome shotgun (WGS) entry which is preliminary data.</text>
</comment>
<sequence>MNVLTTGSTITCGHATAGHVLPDSAAKLAVAGEPVLLEAGVTTFDTACTPVSSNDKPCGKVRAITGGRSAKLLVGGSPVLLASLAGTTDGQIGGVAGALTVTSSQTTLGAP</sequence>
<gene>
    <name evidence="1" type="ORF">ACFQZM_35605</name>
</gene>
<reference evidence="2" key="1">
    <citation type="journal article" date="2019" name="Int. J. Syst. Evol. Microbiol.">
        <title>The Global Catalogue of Microorganisms (GCM) 10K type strain sequencing project: providing services to taxonomists for standard genome sequencing and annotation.</title>
        <authorList>
            <consortium name="The Broad Institute Genomics Platform"/>
            <consortium name="The Broad Institute Genome Sequencing Center for Infectious Disease"/>
            <person name="Wu L."/>
            <person name="Ma J."/>
        </authorList>
    </citation>
    <scope>NUCLEOTIDE SEQUENCE [LARGE SCALE GENOMIC DNA]</scope>
    <source>
        <strain evidence="2">JCM 9371</strain>
    </source>
</reference>
<evidence type="ECO:0000313" key="1">
    <source>
        <dbReference type="EMBL" id="MFD0689862.1"/>
    </source>
</evidence>
<accession>A0ABW2XVI8</accession>
<protein>
    <recommendedName>
        <fullName evidence="3">PAAR domain-containing protein</fullName>
    </recommendedName>
</protein>
<dbReference type="RefSeq" id="WP_131757418.1">
    <property type="nucleotide sequence ID" value="NZ_CAACUY010000031.1"/>
</dbReference>
<proteinExistence type="predicted"/>
<dbReference type="EMBL" id="JBHTGP010000018">
    <property type="protein sequence ID" value="MFD0689862.1"/>
    <property type="molecule type" value="Genomic_DNA"/>
</dbReference>
<evidence type="ECO:0008006" key="3">
    <source>
        <dbReference type="Google" id="ProtNLM"/>
    </source>
</evidence>